<name>A0A366HRU2_9BACT</name>
<protein>
    <submittedName>
        <fullName evidence="3">Sugar phosphate isomerase/epimerase</fullName>
    </submittedName>
</protein>
<gene>
    <name evidence="3" type="ORF">DES53_102602</name>
</gene>
<dbReference type="PANTHER" id="PTHR12110">
    <property type="entry name" value="HYDROXYPYRUVATE ISOMERASE"/>
    <property type="match status" value="1"/>
</dbReference>
<dbReference type="GO" id="GO:0016853">
    <property type="term" value="F:isomerase activity"/>
    <property type="evidence" value="ECO:0007669"/>
    <property type="project" value="UniProtKB-KW"/>
</dbReference>
<dbReference type="InterPro" id="IPR050312">
    <property type="entry name" value="IolE/XylAMocC-like"/>
</dbReference>
<dbReference type="PANTHER" id="PTHR12110:SF21">
    <property type="entry name" value="XYLOSE ISOMERASE-LIKE TIM BARREL DOMAIN-CONTAINING PROTEIN"/>
    <property type="match status" value="1"/>
</dbReference>
<evidence type="ECO:0000256" key="1">
    <source>
        <dbReference type="SAM" id="MobiDB-lite"/>
    </source>
</evidence>
<proteinExistence type="predicted"/>
<dbReference type="EMBL" id="QNRR01000002">
    <property type="protein sequence ID" value="RBP46216.1"/>
    <property type="molecule type" value="Genomic_DNA"/>
</dbReference>
<comment type="caution">
    <text evidence="3">The sequence shown here is derived from an EMBL/GenBank/DDBJ whole genome shotgun (WGS) entry which is preliminary data.</text>
</comment>
<dbReference type="InterPro" id="IPR013022">
    <property type="entry name" value="Xyl_isomerase-like_TIM-brl"/>
</dbReference>
<dbReference type="AlphaFoldDB" id="A0A366HRU2"/>
<feature type="region of interest" description="Disordered" evidence="1">
    <location>
        <begin position="1"/>
        <end position="22"/>
    </location>
</feature>
<reference evidence="3 4" key="1">
    <citation type="submission" date="2018-06" db="EMBL/GenBank/DDBJ databases">
        <title>Genomic Encyclopedia of Type Strains, Phase IV (KMG-IV): sequencing the most valuable type-strain genomes for metagenomic binning, comparative biology and taxonomic classification.</title>
        <authorList>
            <person name="Goeker M."/>
        </authorList>
    </citation>
    <scope>NUCLEOTIDE SEQUENCE [LARGE SCALE GENOMIC DNA]</scope>
    <source>
        <strain evidence="3 4">DSM 25532</strain>
    </source>
</reference>
<feature type="domain" description="Xylose isomerase-like TIM barrel" evidence="2">
    <location>
        <begin position="54"/>
        <end position="346"/>
    </location>
</feature>
<evidence type="ECO:0000259" key="2">
    <source>
        <dbReference type="Pfam" id="PF01261"/>
    </source>
</evidence>
<dbReference type="Gene3D" id="3.20.20.150">
    <property type="entry name" value="Divalent-metal-dependent TIM barrel enzymes"/>
    <property type="match status" value="1"/>
</dbReference>
<evidence type="ECO:0000313" key="4">
    <source>
        <dbReference type="Proteomes" id="UP000253426"/>
    </source>
</evidence>
<keyword evidence="4" id="KW-1185">Reference proteome</keyword>
<organism evidence="3 4">
    <name type="scientific">Roseimicrobium gellanilyticum</name>
    <dbReference type="NCBI Taxonomy" id="748857"/>
    <lineage>
        <taxon>Bacteria</taxon>
        <taxon>Pseudomonadati</taxon>
        <taxon>Verrucomicrobiota</taxon>
        <taxon>Verrucomicrobiia</taxon>
        <taxon>Verrucomicrobiales</taxon>
        <taxon>Verrucomicrobiaceae</taxon>
        <taxon>Roseimicrobium</taxon>
    </lineage>
</organism>
<dbReference type="InterPro" id="IPR036237">
    <property type="entry name" value="Xyl_isomerase-like_sf"/>
</dbReference>
<dbReference type="Proteomes" id="UP000253426">
    <property type="component" value="Unassembled WGS sequence"/>
</dbReference>
<dbReference type="Pfam" id="PF01261">
    <property type="entry name" value="AP_endonuc_2"/>
    <property type="match status" value="1"/>
</dbReference>
<sequence length="363" mass="40657">MVSDFPPCQGKQRVTASRPGKNATEPFHYTSLTMARPVTLFTGQWADLPLDTMLQKAKTFGYDGVELACWGDHFEVAKADQAYCDAKRAAVEKAGLKCFAISAHLVGQAVCDNIDARHKQILPDYIYGDGDPEGVRQRAAEELIKTAQAAKRFGVSVVNGFTGSSIWHLVYSFPPNLPNQIEDGYKDFGKRFKPILDAFQKEGVKFALEVHPTEIAFDIASAERALQAVDYHPAFGFNYDPSHFGYQGVDYVKFIYKFSDRIFHAHMKDVAWNLSNDTGVFGGHVDFHRPNRYWDFKSVGRGMINFEKIIRALNDISYAGPLSVEWEDGGMDREFGAAESAAFVKKLDFPTSKIIFDAQFAEK</sequence>
<evidence type="ECO:0000313" key="3">
    <source>
        <dbReference type="EMBL" id="RBP46216.1"/>
    </source>
</evidence>
<dbReference type="SUPFAM" id="SSF51658">
    <property type="entry name" value="Xylose isomerase-like"/>
    <property type="match status" value="1"/>
</dbReference>
<keyword evidence="3" id="KW-0413">Isomerase</keyword>
<accession>A0A366HRU2</accession>